<dbReference type="PROSITE" id="PS51021">
    <property type="entry name" value="BAR"/>
    <property type="match status" value="1"/>
</dbReference>
<accession>A0ABM4L9H4</accession>
<dbReference type="CDD" id="cd12139">
    <property type="entry name" value="SH3_Bin1"/>
    <property type="match status" value="1"/>
</dbReference>
<dbReference type="InterPro" id="IPR003005">
    <property type="entry name" value="Amphiphysin"/>
</dbReference>
<feature type="region of interest" description="Disordered" evidence="6">
    <location>
        <begin position="316"/>
        <end position="387"/>
    </location>
</feature>
<evidence type="ECO:0000256" key="1">
    <source>
        <dbReference type="ARBA" id="ARBA00004496"/>
    </source>
</evidence>
<dbReference type="InterPro" id="IPR004148">
    <property type="entry name" value="BAR_dom"/>
</dbReference>
<dbReference type="Pfam" id="PF03114">
    <property type="entry name" value="BAR"/>
    <property type="match status" value="1"/>
</dbReference>
<feature type="domain" description="SH3" evidence="7">
    <location>
        <begin position="470"/>
        <end position="543"/>
    </location>
</feature>
<dbReference type="RefSeq" id="XP_070437093.1">
    <property type="nucleotide sequence ID" value="XM_070580992.1"/>
</dbReference>
<keyword evidence="3" id="KW-0963">Cytoplasm</keyword>
<dbReference type="PROSITE" id="PS50002">
    <property type="entry name" value="SH3"/>
    <property type="match status" value="1"/>
</dbReference>
<dbReference type="InterPro" id="IPR036028">
    <property type="entry name" value="SH3-like_dom_sf"/>
</dbReference>
<dbReference type="SMART" id="SM00326">
    <property type="entry name" value="SH3"/>
    <property type="match status" value="1"/>
</dbReference>
<dbReference type="PRINTS" id="PR01251">
    <property type="entry name" value="AMPHIPHYSIN"/>
</dbReference>
<organism evidence="9 10">
    <name type="scientific">Equus przewalskii</name>
    <name type="common">Przewalski's horse</name>
    <name type="synonym">Equus caballus przewalskii</name>
    <dbReference type="NCBI Taxonomy" id="9798"/>
    <lineage>
        <taxon>Eukaryota</taxon>
        <taxon>Metazoa</taxon>
        <taxon>Chordata</taxon>
        <taxon>Craniata</taxon>
        <taxon>Vertebrata</taxon>
        <taxon>Euteleostomi</taxon>
        <taxon>Mammalia</taxon>
        <taxon>Eutheria</taxon>
        <taxon>Laurasiatheria</taxon>
        <taxon>Perissodactyla</taxon>
        <taxon>Equidae</taxon>
        <taxon>Equus</taxon>
    </lineage>
</organism>
<evidence type="ECO:0000256" key="3">
    <source>
        <dbReference type="ARBA" id="ARBA00022490"/>
    </source>
</evidence>
<feature type="coiled-coil region" evidence="5">
    <location>
        <begin position="224"/>
        <end position="258"/>
    </location>
</feature>
<evidence type="ECO:0000256" key="4">
    <source>
        <dbReference type="PROSITE-ProRule" id="PRU00192"/>
    </source>
</evidence>
<dbReference type="InterPro" id="IPR035471">
    <property type="entry name" value="Amphiphysin-2_SH3"/>
</dbReference>
<dbReference type="GeneID" id="103566171"/>
<sequence>MKKSVQIGLHTNSRTGAFLETTITLGCAIEDLYATLNLIQLTFFTASLRRILRGIGTSYVVSNQTTTAVSGALPELCTSRAALPALCAPSVQGHEVLQKLGKADETKDEQFEQCVQNFNKQLTEGTRLQKDLRTYLASVKAMHEASKKLNECLQEVYEPDWPGRDDANKIAENNDLLWMDFHQKLVDQALLTMDTYLGQFPDIKSRIAKRGRKLVDYDSARHHFESLQTAKKKDEAKIAKAEEELIKAQKVFEEMNVDLQEELPSLWNSRVGFYVNTFQSIAGLEENFHKEMSKLNQNLNDVLVSLEKQHGSNTFTVKAQPSDNAPAKGNKSPSPPPDGSPAATPEIRVNHEPEPASVATPGAALPKSPSQPTESPAGGLPSREPSAAEGTFAVAWPSQTAELGPAQPSEASEVAGGTQPAAGAQEPRETAASEAASSSLPAVVVETFSAAVNGTVEGGSAAGRVDLPPGFMFKVQAQHDYTATDTDELQLKAGDVVLVIPFQNPEEQDEGWLMGVKESDWNQHKELEQCRGVFPENFTERVQ</sequence>
<dbReference type="PRINTS" id="PR00452">
    <property type="entry name" value="SH3DOMAIN"/>
</dbReference>
<evidence type="ECO:0000256" key="6">
    <source>
        <dbReference type="SAM" id="MobiDB-lite"/>
    </source>
</evidence>
<protein>
    <submittedName>
        <fullName evidence="10">Myc box-dependent-interacting protein 1 isoform X25</fullName>
    </submittedName>
</protein>
<feature type="region of interest" description="Disordered" evidence="6">
    <location>
        <begin position="401"/>
        <end position="439"/>
    </location>
</feature>
<comment type="subcellular location">
    <subcellularLocation>
        <location evidence="1">Cytoplasm</location>
    </subcellularLocation>
</comment>
<dbReference type="Pfam" id="PF14604">
    <property type="entry name" value="SH3_9"/>
    <property type="match status" value="1"/>
</dbReference>
<dbReference type="PRINTS" id="PR01253">
    <property type="entry name" value="AMPHIPHYSIN2"/>
</dbReference>
<dbReference type="Gene3D" id="1.20.1270.60">
    <property type="entry name" value="Arfaptin homology (AH) domain/BAR domain"/>
    <property type="match status" value="1"/>
</dbReference>
<proteinExistence type="predicted"/>
<dbReference type="SUPFAM" id="SSF50044">
    <property type="entry name" value="SH3-domain"/>
    <property type="match status" value="1"/>
</dbReference>
<dbReference type="CDD" id="cd07611">
    <property type="entry name" value="BAR_Amphiphysin_I_II"/>
    <property type="match status" value="1"/>
</dbReference>
<dbReference type="Proteomes" id="UP001652662">
    <property type="component" value="Chromosome 17"/>
</dbReference>
<evidence type="ECO:0000313" key="9">
    <source>
        <dbReference type="Proteomes" id="UP001652662"/>
    </source>
</evidence>
<evidence type="ECO:0000256" key="2">
    <source>
        <dbReference type="ARBA" id="ARBA00022443"/>
    </source>
</evidence>
<dbReference type="InterPro" id="IPR001452">
    <property type="entry name" value="SH3_domain"/>
</dbReference>
<evidence type="ECO:0000259" key="8">
    <source>
        <dbReference type="PROSITE" id="PS51021"/>
    </source>
</evidence>
<dbReference type="SUPFAM" id="SSF103657">
    <property type="entry name" value="BAR/IMD domain-like"/>
    <property type="match status" value="1"/>
</dbReference>
<evidence type="ECO:0000259" key="7">
    <source>
        <dbReference type="PROSITE" id="PS50002"/>
    </source>
</evidence>
<feature type="domain" description="BAR" evidence="8">
    <location>
        <begin position="96"/>
        <end position="312"/>
    </location>
</feature>
<gene>
    <name evidence="10" type="primary">BIN1</name>
</gene>
<dbReference type="PANTHER" id="PTHR46514">
    <property type="entry name" value="AMPHIPHYSIN"/>
    <property type="match status" value="1"/>
</dbReference>
<keyword evidence="9" id="KW-1185">Reference proteome</keyword>
<dbReference type="InterPro" id="IPR003023">
    <property type="entry name" value="Amphiphysin_2"/>
</dbReference>
<reference evidence="10" key="1">
    <citation type="submission" date="2025-08" db="UniProtKB">
        <authorList>
            <consortium name="RefSeq"/>
        </authorList>
    </citation>
    <scope>IDENTIFICATION</scope>
    <source>
        <tissue evidence="10">Blood</tissue>
    </source>
</reference>
<dbReference type="Gene3D" id="2.30.30.40">
    <property type="entry name" value="SH3 Domains"/>
    <property type="match status" value="1"/>
</dbReference>
<dbReference type="SMART" id="SM00721">
    <property type="entry name" value="BAR"/>
    <property type="match status" value="1"/>
</dbReference>
<keyword evidence="5" id="KW-0175">Coiled coil</keyword>
<name>A0ABM4L9H4_EQUPR</name>
<evidence type="ECO:0000313" key="10">
    <source>
        <dbReference type="RefSeq" id="XP_070437093.1"/>
    </source>
</evidence>
<dbReference type="InterPro" id="IPR027267">
    <property type="entry name" value="AH/BAR_dom_sf"/>
</dbReference>
<keyword evidence="2 4" id="KW-0728">SH3 domain</keyword>
<dbReference type="PANTHER" id="PTHR46514:SF4">
    <property type="entry name" value="MYC BOX-DEPENDENT-INTERACTING PROTEIN 1"/>
    <property type="match status" value="1"/>
</dbReference>
<evidence type="ECO:0000256" key="5">
    <source>
        <dbReference type="SAM" id="Coils"/>
    </source>
</evidence>